<evidence type="ECO:0000256" key="1">
    <source>
        <dbReference type="SAM" id="Phobius"/>
    </source>
</evidence>
<dbReference type="EMBL" id="MN739356">
    <property type="protein sequence ID" value="QHT00548.1"/>
    <property type="molecule type" value="Genomic_DNA"/>
</dbReference>
<accession>A0A6C0C7K4</accession>
<keyword evidence="1" id="KW-0812">Transmembrane</keyword>
<sequence length="87" mass="10473">MYEEMTFYRILEGDRRCIYQYLDLAWFVILFMVANLLMVSKSILIKITLKIIISSLFLTRSIFVHFRNHILDPHKFKCIIAINMIIE</sequence>
<proteinExistence type="predicted"/>
<dbReference type="AlphaFoldDB" id="A0A6C0C7K4"/>
<evidence type="ECO:0000313" key="2">
    <source>
        <dbReference type="EMBL" id="QHT00548.1"/>
    </source>
</evidence>
<keyword evidence="1" id="KW-1133">Transmembrane helix</keyword>
<protein>
    <submittedName>
        <fullName evidence="2">Uncharacterized protein</fullName>
    </submittedName>
</protein>
<reference evidence="2" key="1">
    <citation type="journal article" date="2020" name="Nature">
        <title>Giant virus diversity and host interactions through global metagenomics.</title>
        <authorList>
            <person name="Schulz F."/>
            <person name="Roux S."/>
            <person name="Paez-Espino D."/>
            <person name="Jungbluth S."/>
            <person name="Walsh D.A."/>
            <person name="Denef V.J."/>
            <person name="McMahon K.D."/>
            <person name="Konstantinidis K.T."/>
            <person name="Eloe-Fadrosh E.A."/>
            <person name="Kyrpides N.C."/>
            <person name="Woyke T."/>
        </authorList>
    </citation>
    <scope>NUCLEOTIDE SEQUENCE</scope>
    <source>
        <strain evidence="2">GVMAG-M-3300020192-26</strain>
    </source>
</reference>
<name>A0A6C0C7K4_9ZZZZ</name>
<organism evidence="2">
    <name type="scientific">viral metagenome</name>
    <dbReference type="NCBI Taxonomy" id="1070528"/>
    <lineage>
        <taxon>unclassified sequences</taxon>
        <taxon>metagenomes</taxon>
        <taxon>organismal metagenomes</taxon>
    </lineage>
</organism>
<feature type="transmembrane region" description="Helical" evidence="1">
    <location>
        <begin position="21"/>
        <end position="38"/>
    </location>
</feature>
<keyword evidence="1" id="KW-0472">Membrane</keyword>
<feature type="transmembrane region" description="Helical" evidence="1">
    <location>
        <begin position="44"/>
        <end position="66"/>
    </location>
</feature>